<dbReference type="PANTHER" id="PTHR34406">
    <property type="entry name" value="PROTEIN YCEI"/>
    <property type="match status" value="1"/>
</dbReference>
<sequence>MTKPLLALLLMIVPLGAQARDWQVDAAKSSLGFTAVYDGESFDGRFAKFTAAIRYDAADPASGRFDVTVDTASVTTRNDERDESLTGSDFFDVARFPKAHFQTTAFTVGADGGVTAEGTLTIRDRSRPVRLKVVFAETGATATLDVETTLQRTDFDLGAGSDWSDVGKDVVVKGHLVLSGG</sequence>
<dbReference type="Gene3D" id="2.40.128.110">
    <property type="entry name" value="Lipid/polyisoprenoid-binding, YceI-like"/>
    <property type="match status" value="1"/>
</dbReference>
<reference evidence="3 4" key="1">
    <citation type="submission" date="2017-08" db="EMBL/GenBank/DDBJ databases">
        <title>Infants hospitalized years apart are colonized by the same room-sourced microbial strains.</title>
        <authorList>
            <person name="Brooks B."/>
            <person name="Olm M.R."/>
            <person name="Firek B.A."/>
            <person name="Baker R."/>
            <person name="Thomas B.C."/>
            <person name="Morowitz M.J."/>
            <person name="Banfield J.F."/>
        </authorList>
    </citation>
    <scope>NUCLEOTIDE SEQUENCE [LARGE SCALE GENOMIC DNA]</scope>
    <source>
        <strain evidence="3">S2_005_003_R2_42</strain>
    </source>
</reference>
<dbReference type="InterPro" id="IPR007372">
    <property type="entry name" value="Lipid/polyisoprenoid-bd_YceI"/>
</dbReference>
<comment type="caution">
    <text evidence="3">The sequence shown here is derived from an EMBL/GenBank/DDBJ whole genome shotgun (WGS) entry which is preliminary data.</text>
</comment>
<dbReference type="InterPro" id="IPR036761">
    <property type="entry name" value="TTHA0802/YceI-like_sf"/>
</dbReference>
<dbReference type="EMBL" id="QFPO01000021">
    <property type="protein sequence ID" value="PZQ10202.1"/>
    <property type="molecule type" value="Genomic_DNA"/>
</dbReference>
<evidence type="ECO:0000259" key="2">
    <source>
        <dbReference type="SMART" id="SM00867"/>
    </source>
</evidence>
<feature type="domain" description="Lipid/polyisoprenoid-binding YceI-like" evidence="2">
    <location>
        <begin position="21"/>
        <end position="179"/>
    </location>
</feature>
<dbReference type="SUPFAM" id="SSF101874">
    <property type="entry name" value="YceI-like"/>
    <property type="match status" value="1"/>
</dbReference>
<protein>
    <submittedName>
        <fullName evidence="3">Polyisoprenoid-binding protein</fullName>
    </submittedName>
</protein>
<dbReference type="AlphaFoldDB" id="A0A2W5JYT3"/>
<dbReference type="SMART" id="SM00867">
    <property type="entry name" value="YceI"/>
    <property type="match status" value="1"/>
</dbReference>
<accession>A0A2W5JYT3</accession>
<organism evidence="3 4">
    <name type="scientific">Rhodanobacter denitrificans</name>
    <dbReference type="NCBI Taxonomy" id="666685"/>
    <lineage>
        <taxon>Bacteria</taxon>
        <taxon>Pseudomonadati</taxon>
        <taxon>Pseudomonadota</taxon>
        <taxon>Gammaproteobacteria</taxon>
        <taxon>Lysobacterales</taxon>
        <taxon>Rhodanobacteraceae</taxon>
        <taxon>Rhodanobacter</taxon>
    </lineage>
</organism>
<evidence type="ECO:0000313" key="4">
    <source>
        <dbReference type="Proteomes" id="UP000249046"/>
    </source>
</evidence>
<keyword evidence="1" id="KW-0732">Signal</keyword>
<feature type="signal peptide" evidence="1">
    <location>
        <begin position="1"/>
        <end position="19"/>
    </location>
</feature>
<name>A0A2W5JYT3_9GAMM</name>
<dbReference type="Proteomes" id="UP000249046">
    <property type="component" value="Unassembled WGS sequence"/>
</dbReference>
<dbReference type="PANTHER" id="PTHR34406:SF1">
    <property type="entry name" value="PROTEIN YCEI"/>
    <property type="match status" value="1"/>
</dbReference>
<dbReference type="Pfam" id="PF04264">
    <property type="entry name" value="YceI"/>
    <property type="match status" value="1"/>
</dbReference>
<gene>
    <name evidence="3" type="ORF">DI564_16175</name>
</gene>
<proteinExistence type="predicted"/>
<evidence type="ECO:0000256" key="1">
    <source>
        <dbReference type="SAM" id="SignalP"/>
    </source>
</evidence>
<feature type="chain" id="PRO_5016023458" evidence="1">
    <location>
        <begin position="20"/>
        <end position="181"/>
    </location>
</feature>
<evidence type="ECO:0000313" key="3">
    <source>
        <dbReference type="EMBL" id="PZQ10202.1"/>
    </source>
</evidence>